<evidence type="ECO:0000313" key="3">
    <source>
        <dbReference type="Proteomes" id="UP000620156"/>
    </source>
</evidence>
<evidence type="ECO:0000256" key="1">
    <source>
        <dbReference type="SAM" id="MobiDB-lite"/>
    </source>
</evidence>
<gene>
    <name evidence="2" type="ORF">GCM10010145_38810</name>
</gene>
<reference evidence="2" key="1">
    <citation type="journal article" date="2014" name="Int. J. Syst. Evol. Microbiol.">
        <title>Complete genome sequence of Corynebacterium casei LMG S-19264T (=DSM 44701T), isolated from a smear-ripened cheese.</title>
        <authorList>
            <consortium name="US DOE Joint Genome Institute (JGI-PGF)"/>
            <person name="Walter F."/>
            <person name="Albersmeier A."/>
            <person name="Kalinowski J."/>
            <person name="Ruckert C."/>
        </authorList>
    </citation>
    <scope>NUCLEOTIDE SEQUENCE</scope>
    <source>
        <strain evidence="2">JCM 3131</strain>
    </source>
</reference>
<proteinExistence type="predicted"/>
<keyword evidence="3" id="KW-1185">Reference proteome</keyword>
<comment type="caution">
    <text evidence="2">The sequence shown here is derived from an EMBL/GenBank/DDBJ whole genome shotgun (WGS) entry which is preliminary data.</text>
</comment>
<dbReference type="AlphaFoldDB" id="A0A918BFK9"/>
<feature type="compositionally biased region" description="Polar residues" evidence="1">
    <location>
        <begin position="73"/>
        <end position="85"/>
    </location>
</feature>
<feature type="compositionally biased region" description="Low complexity" evidence="1">
    <location>
        <begin position="96"/>
        <end position="136"/>
    </location>
</feature>
<evidence type="ECO:0000313" key="2">
    <source>
        <dbReference type="EMBL" id="GGQ65162.1"/>
    </source>
</evidence>
<feature type="compositionally biased region" description="Basic and acidic residues" evidence="1">
    <location>
        <begin position="20"/>
        <end position="30"/>
    </location>
</feature>
<organism evidence="2 3">
    <name type="scientific">Streptomyces ruber</name>
    <dbReference type="NCBI Taxonomy" id="83378"/>
    <lineage>
        <taxon>Bacteria</taxon>
        <taxon>Bacillati</taxon>
        <taxon>Actinomycetota</taxon>
        <taxon>Actinomycetes</taxon>
        <taxon>Kitasatosporales</taxon>
        <taxon>Streptomycetaceae</taxon>
        <taxon>Streptomyces</taxon>
    </lineage>
</organism>
<sequence>MAGDIRTGRDTQVGGFGPIKDTDTAPDTRRQGTVPGHQDPQTRTHAQAQTHAPAQAQTHAQAQAQTQTHAPVTGTQGSAGRTETPGQQGHAKHAAHAGQASTAGGPGTTAATAHTTGSHVTGSHTTGSHTTGSHVPLLAHGESDTYAQRLHHTVSGFVDGPRDAVEDADRLLQEITTRFTEAVTERRRTLRASWQANGEGGTPSNDTEQLRLALRDYRELAERLLKV</sequence>
<name>A0A918BFK9_9ACTN</name>
<feature type="region of interest" description="Disordered" evidence="1">
    <location>
        <begin position="1"/>
        <end position="137"/>
    </location>
</feature>
<dbReference type="EMBL" id="BMQK01000008">
    <property type="protein sequence ID" value="GGQ65162.1"/>
    <property type="molecule type" value="Genomic_DNA"/>
</dbReference>
<accession>A0A918BFK9</accession>
<dbReference type="RefSeq" id="WP_189218108.1">
    <property type="nucleotide sequence ID" value="NZ_BMQK01000008.1"/>
</dbReference>
<reference evidence="2" key="2">
    <citation type="submission" date="2020-09" db="EMBL/GenBank/DDBJ databases">
        <authorList>
            <person name="Sun Q."/>
            <person name="Ohkuma M."/>
        </authorList>
    </citation>
    <scope>NUCLEOTIDE SEQUENCE</scope>
    <source>
        <strain evidence="2">JCM 3131</strain>
    </source>
</reference>
<dbReference type="Proteomes" id="UP000620156">
    <property type="component" value="Unassembled WGS sequence"/>
</dbReference>
<feature type="compositionally biased region" description="Low complexity" evidence="1">
    <location>
        <begin position="41"/>
        <end position="71"/>
    </location>
</feature>
<protein>
    <submittedName>
        <fullName evidence="2">Uncharacterized protein</fullName>
    </submittedName>
</protein>